<proteinExistence type="predicted"/>
<dbReference type="AlphaFoldDB" id="A0A822ZRF6"/>
<evidence type="ECO:0000313" key="1">
    <source>
        <dbReference type="EMBL" id="DAD44408.1"/>
    </source>
</evidence>
<name>A0A822ZRF6_NELNU</name>
<keyword evidence="2" id="KW-1185">Reference proteome</keyword>
<reference evidence="1 2" key="1">
    <citation type="journal article" date="2020" name="Mol. Biol. Evol.">
        <title>Distinct Expression and Methylation Patterns for Genes with Different Fates following a Single Whole-Genome Duplication in Flowering Plants.</title>
        <authorList>
            <person name="Shi T."/>
            <person name="Rahmani R.S."/>
            <person name="Gugger P.F."/>
            <person name="Wang M."/>
            <person name="Li H."/>
            <person name="Zhang Y."/>
            <person name="Li Z."/>
            <person name="Wang Q."/>
            <person name="Van de Peer Y."/>
            <person name="Marchal K."/>
            <person name="Chen J."/>
        </authorList>
    </citation>
    <scope>NUCLEOTIDE SEQUENCE [LARGE SCALE GENOMIC DNA]</scope>
    <source>
        <tissue evidence="1">Leaf</tissue>
    </source>
</reference>
<comment type="caution">
    <text evidence="1">The sequence shown here is derived from an EMBL/GenBank/DDBJ whole genome shotgun (WGS) entry which is preliminary data.</text>
</comment>
<protein>
    <submittedName>
        <fullName evidence="1">Uncharacterized protein</fullName>
    </submittedName>
</protein>
<evidence type="ECO:0000313" key="2">
    <source>
        <dbReference type="Proteomes" id="UP000607653"/>
    </source>
</evidence>
<gene>
    <name evidence="1" type="ORF">HUJ06_002638</name>
</gene>
<accession>A0A822ZRF6</accession>
<sequence>MSPCTSICSFSVGPLTTDAPVANFFPSFFEASLSLTPKRSSPFTTVTHFRLLRTIFSITTSCFSFFFIFPPGSRFTSCLDVEVPPEGAAVVVPSPPLEEIPTDLSCSETLSASLSLLSLRRSGYSSGAFSINHGLHFSKSGPNSQYSAGRSSL</sequence>
<organism evidence="1 2">
    <name type="scientific">Nelumbo nucifera</name>
    <name type="common">Sacred lotus</name>
    <dbReference type="NCBI Taxonomy" id="4432"/>
    <lineage>
        <taxon>Eukaryota</taxon>
        <taxon>Viridiplantae</taxon>
        <taxon>Streptophyta</taxon>
        <taxon>Embryophyta</taxon>
        <taxon>Tracheophyta</taxon>
        <taxon>Spermatophyta</taxon>
        <taxon>Magnoliopsida</taxon>
        <taxon>Proteales</taxon>
        <taxon>Nelumbonaceae</taxon>
        <taxon>Nelumbo</taxon>
    </lineage>
</organism>
<dbReference type="Proteomes" id="UP000607653">
    <property type="component" value="Unassembled WGS sequence"/>
</dbReference>
<dbReference type="EMBL" id="DUZY01000007">
    <property type="protein sequence ID" value="DAD44408.1"/>
    <property type="molecule type" value="Genomic_DNA"/>
</dbReference>